<gene>
    <name evidence="6" type="ORF">FHW37_106234</name>
</gene>
<comment type="caution">
    <text evidence="6">The sequence shown here is derived from an EMBL/GenBank/DDBJ whole genome shotgun (WGS) entry which is preliminary data.</text>
</comment>
<dbReference type="PROSITE" id="PS00330">
    <property type="entry name" value="HEMOLYSIN_CALCIUM"/>
    <property type="match status" value="2"/>
</dbReference>
<dbReference type="InterPro" id="IPR018511">
    <property type="entry name" value="Hemolysin-typ_Ca-bd_CS"/>
</dbReference>
<evidence type="ECO:0000256" key="1">
    <source>
        <dbReference type="ARBA" id="ARBA00001913"/>
    </source>
</evidence>
<evidence type="ECO:0000259" key="5">
    <source>
        <dbReference type="Pfam" id="PF08548"/>
    </source>
</evidence>
<dbReference type="RefSeq" id="WP_145640568.1">
    <property type="nucleotide sequence ID" value="NZ_VIWP01000006.1"/>
</dbReference>
<evidence type="ECO:0000313" key="6">
    <source>
        <dbReference type="EMBL" id="TWF50272.1"/>
    </source>
</evidence>
<dbReference type="Pfam" id="PF08548">
    <property type="entry name" value="Peptidase_M10_C"/>
    <property type="match status" value="1"/>
</dbReference>
<dbReference type="PRINTS" id="PR00313">
    <property type="entry name" value="CABNDNGRPT"/>
</dbReference>
<sequence length="270" mass="29345">MAANSIVITGLLKAFPEDLPVGTPLAIISLENPVDGNVTYTVTSQVTDVNGNWKPDDSFAIKGNLVVTTKPLDYETTIAIDRYLVLRVDATVNGETIIGEPLLLETLDVVETFRGTAKFDQLLGTLGMDRLFAGAGNDMLLGYDGNDILHGGMGQDILTGGSGADIFLFKSIKESTVKAPDVITDWHHVIGDPVRDLIDLRTIDANTKTGGNQSFDWIATKSFTGHAGELRYEKLKSETFVYADVNGDRKADFAIHFDDAVKLYKADFLL</sequence>
<dbReference type="Pfam" id="PF00353">
    <property type="entry name" value="HemolysinCabind"/>
    <property type="match status" value="1"/>
</dbReference>
<organism evidence="6 7">
    <name type="scientific">Neorhizobium alkalisoli</name>
    <dbReference type="NCBI Taxonomy" id="528178"/>
    <lineage>
        <taxon>Bacteria</taxon>
        <taxon>Pseudomonadati</taxon>
        <taxon>Pseudomonadota</taxon>
        <taxon>Alphaproteobacteria</taxon>
        <taxon>Hyphomicrobiales</taxon>
        <taxon>Rhizobiaceae</taxon>
        <taxon>Rhizobium/Agrobacterium group</taxon>
        <taxon>Neorhizobium</taxon>
    </lineage>
</organism>
<dbReference type="SUPFAM" id="SSF51120">
    <property type="entry name" value="beta-Roll"/>
    <property type="match status" value="1"/>
</dbReference>
<protein>
    <submittedName>
        <fullName evidence="6">Hemolysin type calcium-binding protein</fullName>
    </submittedName>
</protein>
<dbReference type="AlphaFoldDB" id="A0A561QIU0"/>
<comment type="cofactor">
    <cofactor evidence="1">
        <name>Ca(2+)</name>
        <dbReference type="ChEBI" id="CHEBI:29108"/>
    </cofactor>
</comment>
<evidence type="ECO:0000256" key="2">
    <source>
        <dbReference type="ARBA" id="ARBA00004613"/>
    </source>
</evidence>
<dbReference type="CDD" id="cd11304">
    <property type="entry name" value="Cadherin_repeat"/>
    <property type="match status" value="1"/>
</dbReference>
<dbReference type="PANTHER" id="PTHR38340:SF1">
    <property type="entry name" value="S-LAYER PROTEIN"/>
    <property type="match status" value="1"/>
</dbReference>
<dbReference type="InterPro" id="IPR050557">
    <property type="entry name" value="RTX_toxin/Mannuronan_C5-epim"/>
</dbReference>
<dbReference type="EMBL" id="VIWP01000006">
    <property type="protein sequence ID" value="TWF50272.1"/>
    <property type="molecule type" value="Genomic_DNA"/>
</dbReference>
<proteinExistence type="predicted"/>
<keyword evidence="3" id="KW-0964">Secreted</keyword>
<name>A0A561QIU0_9HYPH</name>
<reference evidence="6 7" key="1">
    <citation type="submission" date="2019-06" db="EMBL/GenBank/DDBJ databases">
        <title>Sorghum-associated microbial communities from plants grown in Nebraska, USA.</title>
        <authorList>
            <person name="Schachtman D."/>
        </authorList>
    </citation>
    <scope>NUCLEOTIDE SEQUENCE [LARGE SCALE GENOMIC DNA]</scope>
    <source>
        <strain evidence="6 7">1225</strain>
    </source>
</reference>
<feature type="domain" description="Peptidase M10 serralysin C-terminal" evidence="5">
    <location>
        <begin position="132"/>
        <end position="268"/>
    </location>
</feature>
<evidence type="ECO:0000256" key="3">
    <source>
        <dbReference type="ARBA" id="ARBA00022525"/>
    </source>
</evidence>
<dbReference type="Proteomes" id="UP000320653">
    <property type="component" value="Unassembled WGS sequence"/>
</dbReference>
<dbReference type="Gene3D" id="2.150.10.10">
    <property type="entry name" value="Serralysin-like metalloprotease, C-terminal"/>
    <property type="match status" value="1"/>
</dbReference>
<dbReference type="InterPro" id="IPR001343">
    <property type="entry name" value="Hemolysn_Ca-bd"/>
</dbReference>
<comment type="subcellular location">
    <subcellularLocation>
        <location evidence="2">Secreted</location>
    </subcellularLocation>
</comment>
<keyword evidence="7" id="KW-1185">Reference proteome</keyword>
<dbReference type="PANTHER" id="PTHR38340">
    <property type="entry name" value="S-LAYER PROTEIN"/>
    <property type="match status" value="1"/>
</dbReference>
<dbReference type="GO" id="GO:0005509">
    <property type="term" value="F:calcium ion binding"/>
    <property type="evidence" value="ECO:0007669"/>
    <property type="project" value="InterPro"/>
</dbReference>
<dbReference type="OrthoDB" id="223957at2"/>
<keyword evidence="4" id="KW-0677">Repeat</keyword>
<evidence type="ECO:0000313" key="7">
    <source>
        <dbReference type="Proteomes" id="UP000320653"/>
    </source>
</evidence>
<dbReference type="GO" id="GO:0005615">
    <property type="term" value="C:extracellular space"/>
    <property type="evidence" value="ECO:0007669"/>
    <property type="project" value="InterPro"/>
</dbReference>
<dbReference type="InterPro" id="IPR013858">
    <property type="entry name" value="Peptidase_M10B_C"/>
</dbReference>
<evidence type="ECO:0000256" key="4">
    <source>
        <dbReference type="ARBA" id="ARBA00022737"/>
    </source>
</evidence>
<dbReference type="InterPro" id="IPR011049">
    <property type="entry name" value="Serralysin-like_metalloprot_C"/>
</dbReference>
<accession>A0A561QIU0</accession>